<accession>A0ABS1BTQ8</accession>
<keyword evidence="3" id="KW-1185">Reference proteome</keyword>
<dbReference type="Proteomes" id="UP000614058">
    <property type="component" value="Unassembled WGS sequence"/>
</dbReference>
<gene>
    <name evidence="2" type="ORF">JDW22_08110</name>
</gene>
<reference evidence="2 3" key="1">
    <citation type="journal article" date="2021" name="Pathogens">
        <title>Isolation and Characterization of Kingella bonacorsii sp. nov., A Novel Kingella Species Detected in a Stable Periodontitis Subject.</title>
        <authorList>
            <person name="Antezack A."/>
            <person name="Boxberger M."/>
            <person name="Rolland C."/>
            <person name="Monnet-Corti V."/>
            <person name="La Scola B."/>
        </authorList>
    </citation>
    <scope>NUCLEOTIDE SEQUENCE [LARGE SCALE GENOMIC DNA]</scope>
    <source>
        <strain evidence="2 3">Marseille-Q4569</strain>
    </source>
</reference>
<feature type="domain" description="Putative zinc-finger" evidence="1">
    <location>
        <begin position="4"/>
        <end position="38"/>
    </location>
</feature>
<evidence type="ECO:0000313" key="3">
    <source>
        <dbReference type="Proteomes" id="UP000614058"/>
    </source>
</evidence>
<dbReference type="RefSeq" id="WP_003793114.1">
    <property type="nucleotide sequence ID" value="NZ_JAEHNZ010000002.1"/>
</dbReference>
<protein>
    <submittedName>
        <fullName evidence="2">Zf-HC2 domain-containing protein</fullName>
    </submittedName>
</protein>
<evidence type="ECO:0000259" key="1">
    <source>
        <dbReference type="Pfam" id="PF13490"/>
    </source>
</evidence>
<evidence type="ECO:0000313" key="2">
    <source>
        <dbReference type="EMBL" id="MBK0396538.1"/>
    </source>
</evidence>
<dbReference type="GeneID" id="84907901"/>
<dbReference type="EMBL" id="JAEHNZ010000002">
    <property type="protein sequence ID" value="MBK0396538.1"/>
    <property type="molecule type" value="Genomic_DNA"/>
</dbReference>
<dbReference type="Pfam" id="PF13490">
    <property type="entry name" value="zf-HC2"/>
    <property type="match status" value="1"/>
</dbReference>
<name>A0ABS1BTQ8_9NEIS</name>
<dbReference type="InterPro" id="IPR027383">
    <property type="entry name" value="Znf_put"/>
</dbReference>
<proteinExistence type="predicted"/>
<comment type="caution">
    <text evidence="2">The sequence shown here is derived from an EMBL/GenBank/DDBJ whole genome shotgun (WGS) entry which is preliminary data.</text>
</comment>
<sequence length="56" mass="6675">MKKCRQITALISQRADRPLTRSERLALRLHLMICPHCREYARQIELVQQAVKKFEP</sequence>
<organism evidence="2 3">
    <name type="scientific">Kingella bonacorsii</name>
    <dbReference type="NCBI Taxonomy" id="2796361"/>
    <lineage>
        <taxon>Bacteria</taxon>
        <taxon>Pseudomonadati</taxon>
        <taxon>Pseudomonadota</taxon>
        <taxon>Betaproteobacteria</taxon>
        <taxon>Neisseriales</taxon>
        <taxon>Neisseriaceae</taxon>
        <taxon>Kingella</taxon>
    </lineage>
</organism>